<accession>A0A956SI53</accession>
<feature type="transmembrane region" description="Helical" evidence="1">
    <location>
        <begin position="130"/>
        <end position="148"/>
    </location>
</feature>
<feature type="transmembrane region" description="Helical" evidence="1">
    <location>
        <begin position="6"/>
        <end position="21"/>
    </location>
</feature>
<sequence>MIWIGAASLFALMSVLWFVSYRKTNAGWVDIGWTIGTGGLGVLYAFLGDGDLLPRVAVGVLSGLWGLRLTVHLLPRLIGATEEEPRYARLRARWSTHTEPKMFLMFQAQTLLALILAITFHAAATSPNPGSALTVWVGVLLWIVGFVGESAADRQLARFKSDPKNRGKVCDVGLWRYSRHPNYFFEWVLWIGYGFVGTGGSDTWLAWIGPVLIGVLLVFVTGIPPSERQALRSRGDAYRAYMERTSPFIPLPPSASRRGTQVTT</sequence>
<reference evidence="2" key="1">
    <citation type="submission" date="2020-04" db="EMBL/GenBank/DDBJ databases">
        <authorList>
            <person name="Zhang T."/>
        </authorList>
    </citation>
    <scope>NUCLEOTIDE SEQUENCE</scope>
    <source>
        <strain evidence="2">HKST-UBA02</strain>
    </source>
</reference>
<feature type="transmembrane region" description="Helical" evidence="1">
    <location>
        <begin position="183"/>
        <end position="198"/>
    </location>
</feature>
<evidence type="ECO:0000313" key="2">
    <source>
        <dbReference type="EMBL" id="MCA9759158.1"/>
    </source>
</evidence>
<dbReference type="Gene3D" id="1.20.120.1630">
    <property type="match status" value="1"/>
</dbReference>
<dbReference type="EMBL" id="JAGQHS010000274">
    <property type="protein sequence ID" value="MCA9759158.1"/>
    <property type="molecule type" value="Genomic_DNA"/>
</dbReference>
<organism evidence="2 3">
    <name type="scientific">Eiseniibacteriota bacterium</name>
    <dbReference type="NCBI Taxonomy" id="2212470"/>
    <lineage>
        <taxon>Bacteria</taxon>
        <taxon>Candidatus Eiseniibacteriota</taxon>
    </lineage>
</organism>
<dbReference type="Pfam" id="PF06966">
    <property type="entry name" value="DUF1295"/>
    <property type="match status" value="1"/>
</dbReference>
<dbReference type="PROSITE" id="PS50244">
    <property type="entry name" value="S5A_REDUCTASE"/>
    <property type="match status" value="1"/>
</dbReference>
<dbReference type="AlphaFoldDB" id="A0A956SI53"/>
<name>A0A956SI53_UNCEI</name>
<dbReference type="Proteomes" id="UP000739538">
    <property type="component" value="Unassembled WGS sequence"/>
</dbReference>
<dbReference type="InterPro" id="IPR010721">
    <property type="entry name" value="UstE-like"/>
</dbReference>
<dbReference type="PANTHER" id="PTHR32251:SF17">
    <property type="entry name" value="STEROID 5-ALPHA REDUCTASE C-TERMINAL DOMAIN-CONTAINING PROTEIN"/>
    <property type="match status" value="1"/>
</dbReference>
<keyword evidence="1" id="KW-0812">Transmembrane</keyword>
<feature type="transmembrane region" description="Helical" evidence="1">
    <location>
        <begin position="28"/>
        <end position="46"/>
    </location>
</feature>
<dbReference type="GO" id="GO:0016020">
    <property type="term" value="C:membrane"/>
    <property type="evidence" value="ECO:0007669"/>
    <property type="project" value="TreeGrafter"/>
</dbReference>
<protein>
    <submittedName>
        <fullName evidence="2">DUF1295 domain-containing protein</fullName>
    </submittedName>
</protein>
<evidence type="ECO:0000313" key="3">
    <source>
        <dbReference type="Proteomes" id="UP000739538"/>
    </source>
</evidence>
<feature type="transmembrane region" description="Helical" evidence="1">
    <location>
        <begin position="204"/>
        <end position="224"/>
    </location>
</feature>
<gene>
    <name evidence="2" type="ORF">KDA27_25415</name>
</gene>
<comment type="caution">
    <text evidence="2">The sequence shown here is derived from an EMBL/GenBank/DDBJ whole genome shotgun (WGS) entry which is preliminary data.</text>
</comment>
<keyword evidence="1" id="KW-0472">Membrane</keyword>
<dbReference type="PANTHER" id="PTHR32251">
    <property type="entry name" value="3-OXO-5-ALPHA-STEROID 4-DEHYDROGENASE"/>
    <property type="match status" value="1"/>
</dbReference>
<feature type="transmembrane region" description="Helical" evidence="1">
    <location>
        <begin position="103"/>
        <end position="124"/>
    </location>
</feature>
<proteinExistence type="predicted"/>
<evidence type="ECO:0000256" key="1">
    <source>
        <dbReference type="SAM" id="Phobius"/>
    </source>
</evidence>
<reference evidence="2" key="2">
    <citation type="journal article" date="2021" name="Microbiome">
        <title>Successional dynamics and alternative stable states in a saline activated sludge microbial community over 9 years.</title>
        <authorList>
            <person name="Wang Y."/>
            <person name="Ye J."/>
            <person name="Ju F."/>
            <person name="Liu L."/>
            <person name="Boyd J.A."/>
            <person name="Deng Y."/>
            <person name="Parks D.H."/>
            <person name="Jiang X."/>
            <person name="Yin X."/>
            <person name="Woodcroft B.J."/>
            <person name="Tyson G.W."/>
            <person name="Hugenholtz P."/>
            <person name="Polz M.F."/>
            <person name="Zhang T."/>
        </authorList>
    </citation>
    <scope>NUCLEOTIDE SEQUENCE</scope>
    <source>
        <strain evidence="2">HKST-UBA02</strain>
    </source>
</reference>
<keyword evidence="1" id="KW-1133">Transmembrane helix</keyword>